<protein>
    <submittedName>
        <fullName evidence="2">Unannotated protein</fullName>
    </submittedName>
</protein>
<sequence>MILPVLVDLVTKPIFASNELIAFAESLVPRMRLTCETRNETTFCFGGNVFSLTSVPLACTTSFGHDSRNRAANLPTAASIPYGSTPRSKRNDASDRRPRRVAVLATPDGSKNAVSSATTEVVALISVLAPPMTPANPIGISLPSQINKSVIASSRV</sequence>
<evidence type="ECO:0000313" key="2">
    <source>
        <dbReference type="EMBL" id="CAB5058984.1"/>
    </source>
</evidence>
<organism evidence="2">
    <name type="scientific">freshwater metagenome</name>
    <dbReference type="NCBI Taxonomy" id="449393"/>
    <lineage>
        <taxon>unclassified sequences</taxon>
        <taxon>metagenomes</taxon>
        <taxon>ecological metagenomes</taxon>
    </lineage>
</organism>
<accession>A0A6J7TXZ5</accession>
<evidence type="ECO:0000256" key="1">
    <source>
        <dbReference type="SAM" id="MobiDB-lite"/>
    </source>
</evidence>
<gene>
    <name evidence="2" type="ORF">UFOPK4345_00143</name>
</gene>
<feature type="region of interest" description="Disordered" evidence="1">
    <location>
        <begin position="74"/>
        <end position="99"/>
    </location>
</feature>
<proteinExistence type="predicted"/>
<dbReference type="EMBL" id="CAFBQV010000010">
    <property type="protein sequence ID" value="CAB5058984.1"/>
    <property type="molecule type" value="Genomic_DNA"/>
</dbReference>
<dbReference type="AlphaFoldDB" id="A0A6J7TXZ5"/>
<reference evidence="2" key="1">
    <citation type="submission" date="2020-05" db="EMBL/GenBank/DDBJ databases">
        <authorList>
            <person name="Chiriac C."/>
            <person name="Salcher M."/>
            <person name="Ghai R."/>
            <person name="Kavagutti S V."/>
        </authorList>
    </citation>
    <scope>NUCLEOTIDE SEQUENCE</scope>
</reference>
<name>A0A6J7TXZ5_9ZZZZ</name>